<protein>
    <submittedName>
        <fullName evidence="1">Uncharacterized protein</fullName>
    </submittedName>
</protein>
<name>A0AAF0X3E0_DAUCS</name>
<dbReference type="AlphaFoldDB" id="A0AAF0X3E0"/>
<dbReference type="EMBL" id="CP093347">
    <property type="protein sequence ID" value="WOG99528.1"/>
    <property type="molecule type" value="Genomic_DNA"/>
</dbReference>
<evidence type="ECO:0000313" key="2">
    <source>
        <dbReference type="Proteomes" id="UP000077755"/>
    </source>
</evidence>
<evidence type="ECO:0000313" key="1">
    <source>
        <dbReference type="EMBL" id="WOG99528.1"/>
    </source>
</evidence>
<accession>A0AAF0X3E0</accession>
<sequence length="79" mass="9273">MTWLLHDLVTDVIIKLVHRSSREQLADIMTKPLKLEQFLKMREKFGNSCEFQSSFLCNTILLVDITQRDCATERIILCM</sequence>
<reference evidence="1" key="1">
    <citation type="journal article" date="2016" name="Nat. Genet.">
        <title>A high-quality carrot genome assembly provides new insights into carotenoid accumulation and asterid genome evolution.</title>
        <authorList>
            <person name="Iorizzo M."/>
            <person name="Ellison S."/>
            <person name="Senalik D."/>
            <person name="Zeng P."/>
            <person name="Satapoomin P."/>
            <person name="Huang J."/>
            <person name="Bowman M."/>
            <person name="Iovene M."/>
            <person name="Sanseverino W."/>
            <person name="Cavagnaro P."/>
            <person name="Yildiz M."/>
            <person name="Macko-Podgorni A."/>
            <person name="Moranska E."/>
            <person name="Grzebelus E."/>
            <person name="Grzebelus D."/>
            <person name="Ashrafi H."/>
            <person name="Zheng Z."/>
            <person name="Cheng S."/>
            <person name="Spooner D."/>
            <person name="Van Deynze A."/>
            <person name="Simon P."/>
        </authorList>
    </citation>
    <scope>NUCLEOTIDE SEQUENCE</scope>
    <source>
        <tissue evidence="1">Leaf</tissue>
    </source>
</reference>
<dbReference type="Proteomes" id="UP000077755">
    <property type="component" value="Chromosome 5"/>
</dbReference>
<reference evidence="1" key="2">
    <citation type="submission" date="2022-03" db="EMBL/GenBank/DDBJ databases">
        <title>Draft title - Genomic analysis of global carrot germplasm unveils the trajectory of domestication and the origin of high carotenoid orange carrot.</title>
        <authorList>
            <person name="Iorizzo M."/>
            <person name="Ellison S."/>
            <person name="Senalik D."/>
            <person name="Macko-Podgorni A."/>
            <person name="Grzebelus D."/>
            <person name="Bostan H."/>
            <person name="Rolling W."/>
            <person name="Curaba J."/>
            <person name="Simon P."/>
        </authorList>
    </citation>
    <scope>NUCLEOTIDE SEQUENCE</scope>
    <source>
        <tissue evidence="1">Leaf</tissue>
    </source>
</reference>
<organism evidence="1 2">
    <name type="scientific">Daucus carota subsp. sativus</name>
    <name type="common">Carrot</name>
    <dbReference type="NCBI Taxonomy" id="79200"/>
    <lineage>
        <taxon>Eukaryota</taxon>
        <taxon>Viridiplantae</taxon>
        <taxon>Streptophyta</taxon>
        <taxon>Embryophyta</taxon>
        <taxon>Tracheophyta</taxon>
        <taxon>Spermatophyta</taxon>
        <taxon>Magnoliopsida</taxon>
        <taxon>eudicotyledons</taxon>
        <taxon>Gunneridae</taxon>
        <taxon>Pentapetalae</taxon>
        <taxon>asterids</taxon>
        <taxon>campanulids</taxon>
        <taxon>Apiales</taxon>
        <taxon>Apiaceae</taxon>
        <taxon>Apioideae</taxon>
        <taxon>Scandiceae</taxon>
        <taxon>Daucinae</taxon>
        <taxon>Daucus</taxon>
        <taxon>Daucus sect. Daucus</taxon>
    </lineage>
</organism>
<proteinExistence type="predicted"/>
<keyword evidence="2" id="KW-1185">Reference proteome</keyword>
<gene>
    <name evidence="1" type="ORF">DCAR_0518881</name>
</gene>